<gene>
    <name evidence="1" type="ORF">Pmar_PMAR022923</name>
</gene>
<organism evidence="2">
    <name type="scientific">Perkinsus marinus (strain ATCC 50983 / TXsc)</name>
    <dbReference type="NCBI Taxonomy" id="423536"/>
    <lineage>
        <taxon>Eukaryota</taxon>
        <taxon>Sar</taxon>
        <taxon>Alveolata</taxon>
        <taxon>Perkinsozoa</taxon>
        <taxon>Perkinsea</taxon>
        <taxon>Perkinsida</taxon>
        <taxon>Perkinsidae</taxon>
        <taxon>Perkinsus</taxon>
    </lineage>
</organism>
<dbReference type="Proteomes" id="UP000007800">
    <property type="component" value="Unassembled WGS sequence"/>
</dbReference>
<feature type="non-terminal residue" evidence="1">
    <location>
        <position position="80"/>
    </location>
</feature>
<dbReference type="GeneID" id="9060003"/>
<protein>
    <submittedName>
        <fullName evidence="1">Uncharacterized protein</fullName>
    </submittedName>
</protein>
<evidence type="ECO:0000313" key="2">
    <source>
        <dbReference type="Proteomes" id="UP000007800"/>
    </source>
</evidence>
<proteinExistence type="predicted"/>
<keyword evidence="2" id="KW-1185">Reference proteome</keyword>
<reference evidence="1 2" key="1">
    <citation type="submission" date="2008-07" db="EMBL/GenBank/DDBJ databases">
        <authorList>
            <person name="El-Sayed N."/>
            <person name="Caler E."/>
            <person name="Inman J."/>
            <person name="Amedeo P."/>
            <person name="Hass B."/>
            <person name="Wortman J."/>
        </authorList>
    </citation>
    <scope>NUCLEOTIDE SEQUENCE [LARGE SCALE GENOMIC DNA]</scope>
    <source>
        <strain evidence="2">ATCC 50983 / TXsc</strain>
    </source>
</reference>
<name>C5KN18_PERM5</name>
<dbReference type="EMBL" id="GG674537">
    <property type="protein sequence ID" value="EER14132.1"/>
    <property type="molecule type" value="Genomic_DNA"/>
</dbReference>
<sequence>MSDFEILSIPTAGATTGERLLSLRNFLDHHVPYRNWLANSFVLQDRKAVLSKMKQTAKWMIVLNIQEPQPFNWMQLNNHK</sequence>
<dbReference type="RefSeq" id="XP_002782337.1">
    <property type="nucleotide sequence ID" value="XM_002782291.1"/>
</dbReference>
<evidence type="ECO:0000313" key="1">
    <source>
        <dbReference type="EMBL" id="EER14132.1"/>
    </source>
</evidence>
<dbReference type="AlphaFoldDB" id="C5KN18"/>
<accession>C5KN18</accession>
<dbReference type="InParanoid" id="C5KN18"/>